<dbReference type="AlphaFoldDB" id="A0A2P2JGW2"/>
<proteinExistence type="predicted"/>
<evidence type="ECO:0000313" key="1">
    <source>
        <dbReference type="EMBL" id="MBW92701.1"/>
    </source>
</evidence>
<name>A0A2P2JGW2_RHIMU</name>
<organism evidence="1">
    <name type="scientific">Rhizophora mucronata</name>
    <name type="common">Asiatic mangrove</name>
    <dbReference type="NCBI Taxonomy" id="61149"/>
    <lineage>
        <taxon>Eukaryota</taxon>
        <taxon>Viridiplantae</taxon>
        <taxon>Streptophyta</taxon>
        <taxon>Embryophyta</taxon>
        <taxon>Tracheophyta</taxon>
        <taxon>Spermatophyta</taxon>
        <taxon>Magnoliopsida</taxon>
        <taxon>eudicotyledons</taxon>
        <taxon>Gunneridae</taxon>
        <taxon>Pentapetalae</taxon>
        <taxon>rosids</taxon>
        <taxon>fabids</taxon>
        <taxon>Malpighiales</taxon>
        <taxon>Rhizophoraceae</taxon>
        <taxon>Rhizophora</taxon>
    </lineage>
</organism>
<accession>A0A2P2JGW2</accession>
<protein>
    <submittedName>
        <fullName evidence="1">Uncharacterized protein</fullName>
    </submittedName>
</protein>
<dbReference type="EMBL" id="GGEC01012218">
    <property type="protein sequence ID" value="MBW92701.1"/>
    <property type="molecule type" value="Transcribed_RNA"/>
</dbReference>
<reference evidence="1" key="1">
    <citation type="submission" date="2018-02" db="EMBL/GenBank/DDBJ databases">
        <title>Rhizophora mucronata_Transcriptome.</title>
        <authorList>
            <person name="Meera S.P."/>
            <person name="Sreeshan A."/>
            <person name="Augustine A."/>
        </authorList>
    </citation>
    <scope>NUCLEOTIDE SEQUENCE</scope>
    <source>
        <tissue evidence="1">Leaf</tissue>
    </source>
</reference>
<sequence>MQDFSVSDSVYKYPSLTKYALATPKHQNFLSYVQPCFPSLNISRVQISLTCFNKLQKWDDIYFPFVLCGPGAKLLGSIIYPSSSSDWDA</sequence>